<accession>A0ABR0WH98</accession>
<evidence type="ECO:0000256" key="1">
    <source>
        <dbReference type="ARBA" id="ARBA00023125"/>
    </source>
</evidence>
<evidence type="ECO:0000256" key="3">
    <source>
        <dbReference type="SAM" id="MobiDB-lite"/>
    </source>
</evidence>
<name>A0ABR0WH98_REHGL</name>
<dbReference type="InterPro" id="IPR011344">
    <property type="entry name" value="ssDNA-bd"/>
</dbReference>
<dbReference type="SUPFAM" id="SSF50249">
    <property type="entry name" value="Nucleic acid-binding proteins"/>
    <property type="match status" value="1"/>
</dbReference>
<dbReference type="InterPro" id="IPR000424">
    <property type="entry name" value="Primosome_PriB/ssb"/>
</dbReference>
<dbReference type="PANTHER" id="PTHR10302:SF23">
    <property type="entry name" value="PROTEIN OSB4, CHLOROPLASTIC"/>
    <property type="match status" value="1"/>
</dbReference>
<feature type="compositionally biased region" description="Low complexity" evidence="3">
    <location>
        <begin position="48"/>
        <end position="70"/>
    </location>
</feature>
<evidence type="ECO:0000313" key="5">
    <source>
        <dbReference type="Proteomes" id="UP001318860"/>
    </source>
</evidence>
<evidence type="ECO:0000256" key="2">
    <source>
        <dbReference type="PROSITE-ProRule" id="PRU00252"/>
    </source>
</evidence>
<sequence length="457" mass="51586">MNLLARAKMSSHLIFSSPSPGKCLFNLHPTTTALQQCDFYSTKTAHSSQKTQQLTKPKTQKSSGSSSSFSQRIKKQTEALTTVWPKPRDIPYQAKVANFVNLIGYVELPVRFEADSDGKHFATTVISLGNGGERNSLTIPVVFEGDLAHVVSCHVKENDCVFVSGQLSVDPMKLVLSESLGKFHVVAENVNFVEGFERNVVDKKLEIDKPGKHAVKVFDEMPERADNDDKPLLKADAESAPPAGCLELGNNEKNGESVGKKKDGNQILDLWRDLVKNPLQWWDYRNHKANGLVKEKFPDFKQKMTGESLWVNSAPNWVLPGLAKLEFDVKDVKPYVKDIKPYVKDIKPREIQGGEAPRVPGESKRDGMNDETWKNLVENPDKWWDNRTNKRNPKAPDFKHKETGEVLWLNRSPVWALSKLPPMKDGQNTTDDFSSAFMYSQFMHSMELSYCKSKEMM</sequence>
<dbReference type="InterPro" id="IPR012340">
    <property type="entry name" value="NA-bd_OB-fold"/>
</dbReference>
<feature type="region of interest" description="Disordered" evidence="3">
    <location>
        <begin position="48"/>
        <end position="72"/>
    </location>
</feature>
<proteinExistence type="predicted"/>
<dbReference type="EMBL" id="JABTTQ020000010">
    <property type="protein sequence ID" value="KAK6146978.1"/>
    <property type="molecule type" value="Genomic_DNA"/>
</dbReference>
<dbReference type="Proteomes" id="UP001318860">
    <property type="component" value="Unassembled WGS sequence"/>
</dbReference>
<comment type="caution">
    <text evidence="4">The sequence shown here is derived from an EMBL/GenBank/DDBJ whole genome shotgun (WGS) entry which is preliminary data.</text>
</comment>
<dbReference type="PANTHER" id="PTHR10302">
    <property type="entry name" value="SINGLE-STRANDED DNA-BINDING PROTEIN"/>
    <property type="match status" value="1"/>
</dbReference>
<keyword evidence="1 2" id="KW-0238">DNA-binding</keyword>
<reference evidence="4 5" key="1">
    <citation type="journal article" date="2021" name="Comput. Struct. Biotechnol. J.">
        <title>De novo genome assembly of the potent medicinal plant Rehmannia glutinosa using nanopore technology.</title>
        <authorList>
            <person name="Ma L."/>
            <person name="Dong C."/>
            <person name="Song C."/>
            <person name="Wang X."/>
            <person name="Zheng X."/>
            <person name="Niu Y."/>
            <person name="Chen S."/>
            <person name="Feng W."/>
        </authorList>
    </citation>
    <scope>NUCLEOTIDE SEQUENCE [LARGE SCALE GENOMIC DNA]</scope>
    <source>
        <strain evidence="4">DH-2019</strain>
    </source>
</reference>
<organism evidence="4 5">
    <name type="scientific">Rehmannia glutinosa</name>
    <name type="common">Chinese foxglove</name>
    <dbReference type="NCBI Taxonomy" id="99300"/>
    <lineage>
        <taxon>Eukaryota</taxon>
        <taxon>Viridiplantae</taxon>
        <taxon>Streptophyta</taxon>
        <taxon>Embryophyta</taxon>
        <taxon>Tracheophyta</taxon>
        <taxon>Spermatophyta</taxon>
        <taxon>Magnoliopsida</taxon>
        <taxon>eudicotyledons</taxon>
        <taxon>Gunneridae</taxon>
        <taxon>Pentapetalae</taxon>
        <taxon>asterids</taxon>
        <taxon>lamiids</taxon>
        <taxon>Lamiales</taxon>
        <taxon>Orobanchaceae</taxon>
        <taxon>Rehmannieae</taxon>
        <taxon>Rehmannia</taxon>
    </lineage>
</organism>
<protein>
    <submittedName>
        <fullName evidence="4">Uncharacterized protein</fullName>
    </submittedName>
</protein>
<dbReference type="PROSITE" id="PS50935">
    <property type="entry name" value="SSB"/>
    <property type="match status" value="1"/>
</dbReference>
<gene>
    <name evidence="4" type="ORF">DH2020_017890</name>
</gene>
<evidence type="ECO:0000313" key="4">
    <source>
        <dbReference type="EMBL" id="KAK6146978.1"/>
    </source>
</evidence>
<keyword evidence="5" id="KW-1185">Reference proteome</keyword>